<organism evidence="3 4">
    <name type="scientific">Rhodanobacter spathiphylli B39</name>
    <dbReference type="NCBI Taxonomy" id="1163407"/>
    <lineage>
        <taxon>Bacteria</taxon>
        <taxon>Pseudomonadati</taxon>
        <taxon>Pseudomonadota</taxon>
        <taxon>Gammaproteobacteria</taxon>
        <taxon>Lysobacterales</taxon>
        <taxon>Rhodanobacteraceae</taxon>
        <taxon>Rhodanobacter</taxon>
    </lineage>
</organism>
<keyword evidence="4" id="KW-1185">Reference proteome</keyword>
<dbReference type="SUPFAM" id="SSF103247">
    <property type="entry name" value="TT1751-like"/>
    <property type="match status" value="1"/>
</dbReference>
<comment type="caution">
    <text evidence="3">The sequence shown here is derived from an EMBL/GenBank/DDBJ whole genome shotgun (WGS) entry which is preliminary data.</text>
</comment>
<dbReference type="PANTHER" id="PTHR38342">
    <property type="entry name" value="SLR5037 PROTEIN"/>
    <property type="match status" value="1"/>
</dbReference>
<proteinExistence type="predicted"/>
<dbReference type="Gene3D" id="3.30.310.70">
    <property type="entry name" value="TT1751-like domain"/>
    <property type="match status" value="1"/>
</dbReference>
<dbReference type="OrthoDB" id="676131at2"/>
<dbReference type="PANTHER" id="PTHR38342:SF2">
    <property type="entry name" value="INNER MEMBRANE OR EXPORTED"/>
    <property type="match status" value="1"/>
</dbReference>
<dbReference type="Pfam" id="PF03625">
    <property type="entry name" value="DUF302"/>
    <property type="match status" value="1"/>
</dbReference>
<dbReference type="STRING" id="1163407.UU7_00510"/>
<dbReference type="EMBL" id="AJXT01000003">
    <property type="protein sequence ID" value="EIL95375.1"/>
    <property type="molecule type" value="Genomic_DNA"/>
</dbReference>
<dbReference type="InterPro" id="IPR035923">
    <property type="entry name" value="TT1751-like_sf"/>
</dbReference>
<dbReference type="AlphaFoldDB" id="I4W7D4"/>
<accession>I4W7D4</accession>
<evidence type="ECO:0000259" key="2">
    <source>
        <dbReference type="Pfam" id="PF03625"/>
    </source>
</evidence>
<feature type="compositionally biased region" description="Low complexity" evidence="1">
    <location>
        <begin position="176"/>
        <end position="196"/>
    </location>
</feature>
<name>I4W7D4_9GAMM</name>
<protein>
    <recommendedName>
        <fullName evidence="2">DUF302 domain-containing protein</fullName>
    </recommendedName>
</protein>
<dbReference type="InterPro" id="IPR005180">
    <property type="entry name" value="DUF302"/>
</dbReference>
<dbReference type="CDD" id="cd14797">
    <property type="entry name" value="DUF302"/>
    <property type="match status" value="1"/>
</dbReference>
<sequence length="196" mass="22161">MQRHIADTPEIRKLVCNVHHFTGWIDSMIDELVVYATPSRPRFQRILTSAFTFEETLQRLRQAIADADLWVIYEINPQMLLARGGFRIDSSRQLLFFHPRYVVRILKRNPSALIEIPLKVLVMQMPDGSVTVRQNDVEAMLRRYPEMSELAIELADLSRRVTASVSGKSGTREESSQSPSGLPSPGSAVSGLPGIW</sequence>
<evidence type="ECO:0000256" key="1">
    <source>
        <dbReference type="SAM" id="MobiDB-lite"/>
    </source>
</evidence>
<evidence type="ECO:0000313" key="4">
    <source>
        <dbReference type="Proteomes" id="UP000003226"/>
    </source>
</evidence>
<dbReference type="RefSeq" id="WP_007804328.1">
    <property type="nucleotide sequence ID" value="NZ_AJXT01000003.1"/>
</dbReference>
<evidence type="ECO:0000313" key="3">
    <source>
        <dbReference type="EMBL" id="EIL95375.1"/>
    </source>
</evidence>
<reference evidence="3 4" key="1">
    <citation type="journal article" date="2012" name="J. Bacteriol.">
        <title>Genome sequences for six rhodanobacter strains, isolated from soils and the terrestrial subsurface, with variable denitrification capabilities.</title>
        <authorList>
            <person name="Kostka J.E."/>
            <person name="Green S.J."/>
            <person name="Rishishwar L."/>
            <person name="Prakash O."/>
            <person name="Katz L.S."/>
            <person name="Marino-Ramirez L."/>
            <person name="Jordan I.K."/>
            <person name="Munk C."/>
            <person name="Ivanova N."/>
            <person name="Mikhailova N."/>
            <person name="Watson D.B."/>
            <person name="Brown S.D."/>
            <person name="Palumbo A.V."/>
            <person name="Brooks S.C."/>
        </authorList>
    </citation>
    <scope>NUCLEOTIDE SEQUENCE [LARGE SCALE GENOMIC DNA]</scope>
    <source>
        <strain evidence="3 4">B39</strain>
    </source>
</reference>
<feature type="region of interest" description="Disordered" evidence="1">
    <location>
        <begin position="165"/>
        <end position="196"/>
    </location>
</feature>
<dbReference type="Proteomes" id="UP000003226">
    <property type="component" value="Unassembled WGS sequence"/>
</dbReference>
<feature type="domain" description="DUF302" evidence="2">
    <location>
        <begin position="78"/>
        <end position="136"/>
    </location>
</feature>
<gene>
    <name evidence="3" type="ORF">UU7_00510</name>
</gene>